<reference evidence="2 3" key="1">
    <citation type="journal article" date="2010" name="J. Bacteriol.">
        <title>Genome sequence of the milbemycin-producing bacterium Streptomyces bingchenggensis.</title>
        <authorList>
            <person name="Wang X.J."/>
            <person name="Yan Y.J."/>
            <person name="Zhang B."/>
            <person name="An J."/>
            <person name="Wang J.J."/>
            <person name="Tian J."/>
            <person name="Jiang L."/>
            <person name="Chen Y.H."/>
            <person name="Huang S.X."/>
            <person name="Yin M."/>
            <person name="Zhang J."/>
            <person name="Gao A.L."/>
            <person name="Liu C.X."/>
            <person name="Zhu Z.X."/>
            <person name="Xiang W.S."/>
        </authorList>
    </citation>
    <scope>NUCLEOTIDE SEQUENCE [LARGE SCALE GENOMIC DNA]</scope>
    <source>
        <strain evidence="2 3">BCW-1</strain>
    </source>
</reference>
<feature type="transmembrane region" description="Helical" evidence="1">
    <location>
        <begin position="40"/>
        <end position="62"/>
    </location>
</feature>
<keyword evidence="3" id="KW-1185">Reference proteome</keyword>
<gene>
    <name evidence="2" type="ordered locus">SBI_09864</name>
</gene>
<dbReference type="KEGG" id="sbh:SBI_09864"/>
<feature type="transmembrane region" description="Helical" evidence="1">
    <location>
        <begin position="12"/>
        <end position="34"/>
    </location>
</feature>
<dbReference type="HOGENOM" id="CLU_2865736_0_0_11"/>
<dbReference type="Proteomes" id="UP000000377">
    <property type="component" value="Chromosome"/>
</dbReference>
<keyword evidence="1" id="KW-0472">Membrane</keyword>
<keyword evidence="1" id="KW-1133">Transmembrane helix</keyword>
<evidence type="ECO:0000256" key="1">
    <source>
        <dbReference type="SAM" id="Phobius"/>
    </source>
</evidence>
<evidence type="ECO:0000313" key="2">
    <source>
        <dbReference type="EMBL" id="ADI12982.1"/>
    </source>
</evidence>
<proteinExistence type="predicted"/>
<dbReference type="EMBL" id="CP002047">
    <property type="protein sequence ID" value="ADI12982.1"/>
    <property type="molecule type" value="Genomic_DNA"/>
</dbReference>
<sequence>MSQSTTSSVGRAALFGIVFGAVGALGAWIAGGGLQPGACILAGLVMAAIMFFIRLAQILAAARR</sequence>
<protein>
    <submittedName>
        <fullName evidence="2">Uncharacterized protein</fullName>
    </submittedName>
</protein>
<keyword evidence="1" id="KW-0812">Transmembrane</keyword>
<name>D7CDE0_STRBB</name>
<accession>D7CDE0</accession>
<dbReference type="AlphaFoldDB" id="D7CDE0"/>
<evidence type="ECO:0000313" key="3">
    <source>
        <dbReference type="Proteomes" id="UP000000377"/>
    </source>
</evidence>
<organism evidence="2 3">
    <name type="scientific">Streptomyces bingchenggensis (strain BCW-1)</name>
    <dbReference type="NCBI Taxonomy" id="749414"/>
    <lineage>
        <taxon>Bacteria</taxon>
        <taxon>Bacillati</taxon>
        <taxon>Actinomycetota</taxon>
        <taxon>Actinomycetes</taxon>
        <taxon>Kitasatosporales</taxon>
        <taxon>Streptomycetaceae</taxon>
        <taxon>Streptomyces</taxon>
    </lineage>
</organism>